<evidence type="ECO:0000313" key="3">
    <source>
        <dbReference type="EMBL" id="PBK76962.1"/>
    </source>
</evidence>
<keyword evidence="4" id="KW-1185">Reference proteome</keyword>
<dbReference type="Gene3D" id="1.10.150.60">
    <property type="entry name" value="ARID DNA-binding domain"/>
    <property type="match status" value="1"/>
</dbReference>
<protein>
    <recommendedName>
        <fullName evidence="2">ARID domain-containing protein</fullName>
    </recommendedName>
</protein>
<feature type="domain" description="ARID" evidence="2">
    <location>
        <begin position="135"/>
        <end position="263"/>
    </location>
</feature>
<dbReference type="InterPro" id="IPR036431">
    <property type="entry name" value="ARID_dom_sf"/>
</dbReference>
<dbReference type="Proteomes" id="UP000218334">
    <property type="component" value="Unassembled WGS sequence"/>
</dbReference>
<name>A0A2H3CCK0_9AGAR</name>
<accession>A0A2H3CCK0</accession>
<feature type="region of interest" description="Disordered" evidence="1">
    <location>
        <begin position="269"/>
        <end position="400"/>
    </location>
</feature>
<feature type="compositionally biased region" description="Polar residues" evidence="1">
    <location>
        <begin position="80"/>
        <end position="101"/>
    </location>
</feature>
<dbReference type="GO" id="GO:0003677">
    <property type="term" value="F:DNA binding"/>
    <property type="evidence" value="ECO:0007669"/>
    <property type="project" value="InterPro"/>
</dbReference>
<dbReference type="PROSITE" id="PS51011">
    <property type="entry name" value="ARID"/>
    <property type="match status" value="1"/>
</dbReference>
<dbReference type="SMART" id="SM01014">
    <property type="entry name" value="ARID"/>
    <property type="match status" value="1"/>
</dbReference>
<gene>
    <name evidence="3" type="ORF">ARMSODRAFT_992223</name>
</gene>
<organism evidence="3 4">
    <name type="scientific">Armillaria solidipes</name>
    <dbReference type="NCBI Taxonomy" id="1076256"/>
    <lineage>
        <taxon>Eukaryota</taxon>
        <taxon>Fungi</taxon>
        <taxon>Dikarya</taxon>
        <taxon>Basidiomycota</taxon>
        <taxon>Agaricomycotina</taxon>
        <taxon>Agaricomycetes</taxon>
        <taxon>Agaricomycetidae</taxon>
        <taxon>Agaricales</taxon>
        <taxon>Marasmiineae</taxon>
        <taxon>Physalacriaceae</taxon>
        <taxon>Armillaria</taxon>
    </lineage>
</organism>
<evidence type="ECO:0000256" key="1">
    <source>
        <dbReference type="SAM" id="MobiDB-lite"/>
    </source>
</evidence>
<dbReference type="Pfam" id="PF01388">
    <property type="entry name" value="ARID"/>
    <property type="match status" value="1"/>
</dbReference>
<feature type="compositionally biased region" description="Polar residues" evidence="1">
    <location>
        <begin position="338"/>
        <end position="366"/>
    </location>
</feature>
<evidence type="ECO:0000313" key="4">
    <source>
        <dbReference type="Proteomes" id="UP000218334"/>
    </source>
</evidence>
<dbReference type="SUPFAM" id="SSF46774">
    <property type="entry name" value="ARID-like"/>
    <property type="match status" value="1"/>
</dbReference>
<dbReference type="STRING" id="1076256.A0A2H3CCK0"/>
<dbReference type="AlphaFoldDB" id="A0A2H3CCK0"/>
<sequence length="924" mass="99704">MLPQNGLPLRSQQAQQGPHPSLMSSNPSGFDPSFFNLDASQAAKQMAALSAASNARMANSRSASVGGTSSGSYLGGITSGMHSTVSHDQPVSAGGHSNFQMPNSQPPNSANAPFLDPTMSNPAAPRSGPSSAQYRQRHQGFLAGLANIMAKRNTPLPPALTGIPTPNYDPNTSQFKMIEPSQTETGCFRLAGRDIDLFKLWGLTIQQGGGSVIGNPGTWAAIASQFDLPEDLPQPHASGTTSSAHALQACYMLILAPFEDLYKKNVHDQQRKAQLSSRQGNVMNQRPGTPTRPGQGVANGMQSGFPNQMQRTQPGFPSANAVAPQTPHQGGTAPSIPQPSASTAHMSAPQSVDASNVGEGQSSDTNVLEDIQGGIKRKLDSDDGEGKRARQKTGSELPDANTVGLCSFLATPNSAPSQPLPTMTGPTRTRSQPLRRKIEYVPYAREVETYGGRDLKSIEAELAPHRERPLRDINDWGTVDIEAVTLSISSRISTELSYALTTLTILSTMKGQNPGSGFPLHQCGDLFDELLDLMEELALEGVQVQDTFQPSTTEIDIPTHRELVNAVYEAEAMPFAGLERRQGSADPGWGLRQRPGDTILMVLVIIRNLTMVGENIDFISQQHRLVDLLLRLCVVAREGASLRAFASALSLNDLIAVRKDTLVILSCIAGHIFFSNPSSPSKGTLKTATRLFQLCSSYIIDPAEAVSPMAYVQLKGIPNHAPPSLADLSLEVFTRLSQLDSNRQVFAKAIPSASISILFSSLVHRLPISDIDFQVITRESWLSYLERVVMGIYSLAFLASPSLKNKLKGDRAIGFKGVMLRMIQKFLMHSNPDARNHYMVCARRAIEAMKVLDDGEDSFDTSKSVAPTMSFGMGWGEVGDANSEQGTGLLGGHRTLAWDLLMQREVFGDEVMFGELESLARVEC</sequence>
<feature type="compositionally biased region" description="Polar residues" evidence="1">
    <location>
        <begin position="300"/>
        <end position="315"/>
    </location>
</feature>
<evidence type="ECO:0000259" key="2">
    <source>
        <dbReference type="PROSITE" id="PS51011"/>
    </source>
</evidence>
<dbReference type="InterPro" id="IPR001606">
    <property type="entry name" value="ARID_dom"/>
</dbReference>
<feature type="compositionally biased region" description="Low complexity" evidence="1">
    <location>
        <begin position="102"/>
        <end position="113"/>
    </location>
</feature>
<feature type="region of interest" description="Disordered" evidence="1">
    <location>
        <begin position="412"/>
        <end position="432"/>
    </location>
</feature>
<feature type="region of interest" description="Disordered" evidence="1">
    <location>
        <begin position="1"/>
        <end position="30"/>
    </location>
</feature>
<feature type="compositionally biased region" description="Polar residues" evidence="1">
    <location>
        <begin position="272"/>
        <end position="288"/>
    </location>
</feature>
<feature type="compositionally biased region" description="Basic and acidic residues" evidence="1">
    <location>
        <begin position="377"/>
        <end position="388"/>
    </location>
</feature>
<reference evidence="4" key="1">
    <citation type="journal article" date="2017" name="Nat. Ecol. Evol.">
        <title>Genome expansion and lineage-specific genetic innovations in the forest pathogenic fungi Armillaria.</title>
        <authorList>
            <person name="Sipos G."/>
            <person name="Prasanna A.N."/>
            <person name="Walter M.C."/>
            <person name="O'Connor E."/>
            <person name="Balint B."/>
            <person name="Krizsan K."/>
            <person name="Kiss B."/>
            <person name="Hess J."/>
            <person name="Varga T."/>
            <person name="Slot J."/>
            <person name="Riley R."/>
            <person name="Boka B."/>
            <person name="Rigling D."/>
            <person name="Barry K."/>
            <person name="Lee J."/>
            <person name="Mihaltcheva S."/>
            <person name="LaButti K."/>
            <person name="Lipzen A."/>
            <person name="Waldron R."/>
            <person name="Moloney N.M."/>
            <person name="Sperisen C."/>
            <person name="Kredics L."/>
            <person name="Vagvoelgyi C."/>
            <person name="Patrignani A."/>
            <person name="Fitzpatrick D."/>
            <person name="Nagy I."/>
            <person name="Doyle S."/>
            <person name="Anderson J.B."/>
            <person name="Grigoriev I.V."/>
            <person name="Gueldener U."/>
            <person name="Muensterkoetter M."/>
            <person name="Nagy L.G."/>
        </authorList>
    </citation>
    <scope>NUCLEOTIDE SEQUENCE [LARGE SCALE GENOMIC DNA]</scope>
    <source>
        <strain evidence="4">28-4</strain>
    </source>
</reference>
<proteinExistence type="predicted"/>
<feature type="region of interest" description="Disordered" evidence="1">
    <location>
        <begin position="78"/>
        <end position="135"/>
    </location>
</feature>
<dbReference type="EMBL" id="KZ293416">
    <property type="protein sequence ID" value="PBK76962.1"/>
    <property type="molecule type" value="Genomic_DNA"/>
</dbReference>
<feature type="compositionally biased region" description="Polar residues" evidence="1">
    <location>
        <begin position="10"/>
        <end position="28"/>
    </location>
</feature>